<accession>A0A8J6NUR5</accession>
<dbReference type="InterPro" id="IPR023168">
    <property type="entry name" value="GatB_Yqey_C_2"/>
</dbReference>
<organism evidence="1 2">
    <name type="scientific">Candidatus Desulfatibia profunda</name>
    <dbReference type="NCBI Taxonomy" id="2841695"/>
    <lineage>
        <taxon>Bacteria</taxon>
        <taxon>Pseudomonadati</taxon>
        <taxon>Thermodesulfobacteriota</taxon>
        <taxon>Desulfobacteria</taxon>
        <taxon>Desulfobacterales</taxon>
        <taxon>Desulfobacterales incertae sedis</taxon>
        <taxon>Candidatus Desulfatibia</taxon>
    </lineage>
</organism>
<evidence type="ECO:0000313" key="1">
    <source>
        <dbReference type="EMBL" id="MBC8363130.1"/>
    </source>
</evidence>
<dbReference type="Gene3D" id="1.10.10.410">
    <property type="match status" value="1"/>
</dbReference>
<dbReference type="SUPFAM" id="SSF89095">
    <property type="entry name" value="GatB/YqeY motif"/>
    <property type="match status" value="1"/>
</dbReference>
<name>A0A8J6NUR5_9BACT</name>
<dbReference type="Gene3D" id="1.10.1510.10">
    <property type="entry name" value="Uncharacterised protein YqeY/AIM41 PF09424, N-terminal domain"/>
    <property type="match status" value="1"/>
</dbReference>
<sequence>MKLQERIKKDLAAAIKAKDEEKKSTLRVILGEFGRLEKKELSDEDAVKILRKLIKAEKEVLEIKGARADSEFIIIIENYLPKMATEAEIRSWIEQHVDFSKLKNKMQAMGQIMKHFGAAADGNAVKNILQQM</sequence>
<dbReference type="AlphaFoldDB" id="A0A8J6NUR5"/>
<evidence type="ECO:0000313" key="2">
    <source>
        <dbReference type="Proteomes" id="UP000603434"/>
    </source>
</evidence>
<reference evidence="1 2" key="1">
    <citation type="submission" date="2020-08" db="EMBL/GenBank/DDBJ databases">
        <title>Bridging the membrane lipid divide: bacteria of the FCB group superphylum have the potential to synthesize archaeal ether lipids.</title>
        <authorList>
            <person name="Villanueva L."/>
            <person name="Von Meijenfeldt F.A.B."/>
            <person name="Westbye A.B."/>
            <person name="Yadav S."/>
            <person name="Hopmans E.C."/>
            <person name="Dutilh B.E."/>
            <person name="Sinninghe Damste J.S."/>
        </authorList>
    </citation>
    <scope>NUCLEOTIDE SEQUENCE [LARGE SCALE GENOMIC DNA]</scope>
    <source>
        <strain evidence="1">NIOZ-UU30</strain>
    </source>
</reference>
<dbReference type="Pfam" id="PF09424">
    <property type="entry name" value="YqeY"/>
    <property type="match status" value="1"/>
</dbReference>
<comment type="caution">
    <text evidence="1">The sequence shown here is derived from an EMBL/GenBank/DDBJ whole genome shotgun (WGS) entry which is preliminary data.</text>
</comment>
<protein>
    <submittedName>
        <fullName evidence="1">GatB/YqeY domain-containing protein</fullName>
    </submittedName>
</protein>
<proteinExistence type="predicted"/>
<dbReference type="GO" id="GO:0016884">
    <property type="term" value="F:carbon-nitrogen ligase activity, with glutamine as amido-N-donor"/>
    <property type="evidence" value="ECO:0007669"/>
    <property type="project" value="InterPro"/>
</dbReference>
<dbReference type="InterPro" id="IPR019004">
    <property type="entry name" value="YqeY/Aim41"/>
</dbReference>
<dbReference type="PANTHER" id="PTHR28055:SF1">
    <property type="entry name" value="ALTERED INHERITANCE OF MITOCHONDRIA PROTEIN 41, MITOCHONDRIAL"/>
    <property type="match status" value="1"/>
</dbReference>
<dbReference type="EMBL" id="JACNJH010000258">
    <property type="protein sequence ID" value="MBC8363130.1"/>
    <property type="molecule type" value="Genomic_DNA"/>
</dbReference>
<gene>
    <name evidence="1" type="ORF">H8E23_17230</name>
</gene>
<dbReference type="Proteomes" id="UP000603434">
    <property type="component" value="Unassembled WGS sequence"/>
</dbReference>
<dbReference type="InterPro" id="IPR042184">
    <property type="entry name" value="YqeY/Aim41_N"/>
</dbReference>
<dbReference type="InterPro" id="IPR003789">
    <property type="entry name" value="Asn/Gln_tRNA_amidoTrase-B-like"/>
</dbReference>
<dbReference type="PANTHER" id="PTHR28055">
    <property type="entry name" value="ALTERED INHERITANCE OF MITOCHONDRIA PROTEIN 41, MITOCHONDRIAL"/>
    <property type="match status" value="1"/>
</dbReference>